<gene>
    <name evidence="2" type="ORF">FWILDA_LOCUS16052</name>
</gene>
<accession>A0A9W4T6A0</accession>
<evidence type="ECO:0000313" key="2">
    <source>
        <dbReference type="EMBL" id="CAI2193392.1"/>
    </source>
</evidence>
<organism evidence="2 3">
    <name type="scientific">Funneliformis geosporum</name>
    <dbReference type="NCBI Taxonomy" id="1117311"/>
    <lineage>
        <taxon>Eukaryota</taxon>
        <taxon>Fungi</taxon>
        <taxon>Fungi incertae sedis</taxon>
        <taxon>Mucoromycota</taxon>
        <taxon>Glomeromycotina</taxon>
        <taxon>Glomeromycetes</taxon>
        <taxon>Glomerales</taxon>
        <taxon>Glomeraceae</taxon>
        <taxon>Funneliformis</taxon>
    </lineage>
</organism>
<comment type="caution">
    <text evidence="2">The sequence shown here is derived from an EMBL/GenBank/DDBJ whole genome shotgun (WGS) entry which is preliminary data.</text>
</comment>
<dbReference type="EMBL" id="CAMKVN010009508">
    <property type="protein sequence ID" value="CAI2193392.1"/>
    <property type="molecule type" value="Genomic_DNA"/>
</dbReference>
<evidence type="ECO:0000313" key="3">
    <source>
        <dbReference type="Proteomes" id="UP001153678"/>
    </source>
</evidence>
<evidence type="ECO:0000256" key="1">
    <source>
        <dbReference type="SAM" id="MobiDB-lite"/>
    </source>
</evidence>
<protein>
    <submittedName>
        <fullName evidence="2">14786_t:CDS:1</fullName>
    </submittedName>
</protein>
<feature type="region of interest" description="Disordered" evidence="1">
    <location>
        <begin position="1"/>
        <end position="36"/>
    </location>
</feature>
<sequence length="371" mass="42111">YEQDPESNDDSTDDSSYEIQKPYSPEDPFSEDTEDENGVITNVPLSFTPLESSESDLFVNGVNLSEKFRTYINEAILHANEKGLYVESHTHEILSLSSILVLIPNSYSTKMVEVFGLDLLELTHQKYTPKLSLRLDIEIENIYRSVIKTCLVESRINGIKLLCTKLVERSELMDNFDSIMKNAFHVPDNHIVQWPNTALSESKVRKFDGSRAKQPDFVVSINYQSQSANVIYVGEVTGPAEKNNVFKNCLDLIRIGVFMKDLVDSAISRNAEIKILGFQCVGYKIDFYVLDLKGNGIYVMNHIAQISIPATIRDLFILIDELYVLLNVRSILLESYDTFISNLKNPGLSPLKTKLSFKRKTLDTPKFNKLV</sequence>
<dbReference type="OrthoDB" id="2370938at2759"/>
<proteinExistence type="predicted"/>
<dbReference type="Proteomes" id="UP001153678">
    <property type="component" value="Unassembled WGS sequence"/>
</dbReference>
<feature type="compositionally biased region" description="Acidic residues" evidence="1">
    <location>
        <begin position="1"/>
        <end position="16"/>
    </location>
</feature>
<keyword evidence="3" id="KW-1185">Reference proteome</keyword>
<feature type="non-terminal residue" evidence="2">
    <location>
        <position position="371"/>
    </location>
</feature>
<reference evidence="2" key="1">
    <citation type="submission" date="2022-08" db="EMBL/GenBank/DDBJ databases">
        <authorList>
            <person name="Kallberg Y."/>
            <person name="Tangrot J."/>
            <person name="Rosling A."/>
        </authorList>
    </citation>
    <scope>NUCLEOTIDE SEQUENCE</scope>
    <source>
        <strain evidence="2">Wild A</strain>
    </source>
</reference>
<name>A0A9W4T6A0_9GLOM</name>
<dbReference type="AlphaFoldDB" id="A0A9W4T6A0"/>
<feature type="non-terminal residue" evidence="2">
    <location>
        <position position="1"/>
    </location>
</feature>